<feature type="region of interest" description="Disordered" evidence="1">
    <location>
        <begin position="321"/>
        <end position="351"/>
    </location>
</feature>
<evidence type="ECO:0000313" key="3">
    <source>
        <dbReference type="Proteomes" id="UP000554235"/>
    </source>
</evidence>
<feature type="region of interest" description="Disordered" evidence="1">
    <location>
        <begin position="231"/>
        <end position="254"/>
    </location>
</feature>
<dbReference type="AlphaFoldDB" id="A0A8H4PET2"/>
<comment type="caution">
    <text evidence="2">The sequence shown here is derived from an EMBL/GenBank/DDBJ whole genome shotgun (WGS) entry which is preliminary data.</text>
</comment>
<organism evidence="2 3">
    <name type="scientific">Fusarium albosuccineum</name>
    <dbReference type="NCBI Taxonomy" id="1237068"/>
    <lineage>
        <taxon>Eukaryota</taxon>
        <taxon>Fungi</taxon>
        <taxon>Dikarya</taxon>
        <taxon>Ascomycota</taxon>
        <taxon>Pezizomycotina</taxon>
        <taxon>Sordariomycetes</taxon>
        <taxon>Hypocreomycetidae</taxon>
        <taxon>Hypocreales</taxon>
        <taxon>Nectriaceae</taxon>
        <taxon>Fusarium</taxon>
        <taxon>Fusarium decemcellulare species complex</taxon>
    </lineage>
</organism>
<sequence length="455" mass="52223">MSLEHLAPELLSLILQNVDSPRNLHHFISASPACLRTFLQSPQLVLSSVIKNALPAHIVQYALATLQAPSVSSDIPSFLDKCFDSTTSFDFPTNKADILQVYHLYNRLSYLLDAYLKHMERLGLGESVLLPSLSERTRLQRAFLRFELYCRVFPHQRRVPHEPPRSGRRFDALEQFGLFLSNLTPWEVEEMSCVELYLSSVIGRFVDQLEEQLISAIMAAPGVVVPSSAAAGALSAEEEEQPTEGQHNQENLEDFSDLDLTSLSLFSRDGRYRSPGFISYMTSLGLDFIYELVKSDESKRSEMIRSNHPITREFLPEALGHAPRWPPGYEHDTDTADDDAADDDDPSHSNLGYRLFRKRPDNDRIYVVIMAEGTYYSLLRQLGYVFWDANRIQSPEVFKKLSEAETIPQKDIRERFDRTNRETAEHRLKGVKLPREQMKRIEREFGIIRRGTWRP</sequence>
<reference evidence="2 3" key="1">
    <citation type="submission" date="2020-01" db="EMBL/GenBank/DDBJ databases">
        <title>Identification and distribution of gene clusters putatively required for synthesis of sphingolipid metabolism inhibitors in phylogenetically diverse species of the filamentous fungus Fusarium.</title>
        <authorList>
            <person name="Kim H.-S."/>
            <person name="Busman M."/>
            <person name="Brown D.W."/>
            <person name="Divon H."/>
            <person name="Uhlig S."/>
            <person name="Proctor R.H."/>
        </authorList>
    </citation>
    <scope>NUCLEOTIDE SEQUENCE [LARGE SCALE GENOMIC DNA]</scope>
    <source>
        <strain evidence="2 3">NRRL 20459</strain>
    </source>
</reference>
<dbReference type="EMBL" id="JAADYS010000010">
    <property type="protein sequence ID" value="KAF4473003.1"/>
    <property type="molecule type" value="Genomic_DNA"/>
</dbReference>
<feature type="compositionally biased region" description="Acidic residues" evidence="1">
    <location>
        <begin position="335"/>
        <end position="345"/>
    </location>
</feature>
<gene>
    <name evidence="2" type="ORF">FALBO_111</name>
</gene>
<dbReference type="OrthoDB" id="5304511at2759"/>
<evidence type="ECO:0000256" key="1">
    <source>
        <dbReference type="SAM" id="MobiDB-lite"/>
    </source>
</evidence>
<evidence type="ECO:0000313" key="2">
    <source>
        <dbReference type="EMBL" id="KAF4473003.1"/>
    </source>
</evidence>
<protein>
    <submittedName>
        <fullName evidence="2">Uncharacterized protein</fullName>
    </submittedName>
</protein>
<proteinExistence type="predicted"/>
<dbReference type="Proteomes" id="UP000554235">
    <property type="component" value="Unassembled WGS sequence"/>
</dbReference>
<name>A0A8H4PET2_9HYPO</name>
<accession>A0A8H4PET2</accession>
<keyword evidence="3" id="KW-1185">Reference proteome</keyword>